<proteinExistence type="predicted"/>
<dbReference type="InterPro" id="IPR036457">
    <property type="entry name" value="PPM-type-like_dom_sf"/>
</dbReference>
<protein>
    <submittedName>
        <fullName evidence="4">PPM-type phosphatase domain-containing protein</fullName>
    </submittedName>
</protein>
<dbReference type="SMART" id="SM00332">
    <property type="entry name" value="PP2Cc"/>
    <property type="match status" value="1"/>
</dbReference>
<evidence type="ECO:0000259" key="2">
    <source>
        <dbReference type="PROSITE" id="PS51746"/>
    </source>
</evidence>
<feature type="region of interest" description="Disordered" evidence="1">
    <location>
        <begin position="1"/>
        <end position="47"/>
    </location>
</feature>
<dbReference type="PANTHER" id="PTHR47992">
    <property type="entry name" value="PROTEIN PHOSPHATASE"/>
    <property type="match status" value="1"/>
</dbReference>
<dbReference type="InterPro" id="IPR001932">
    <property type="entry name" value="PPM-type_phosphatase-like_dom"/>
</dbReference>
<dbReference type="PROSITE" id="PS51746">
    <property type="entry name" value="PPM_2"/>
    <property type="match status" value="1"/>
</dbReference>
<dbReference type="Pfam" id="PF00481">
    <property type="entry name" value="PP2C"/>
    <property type="match status" value="1"/>
</dbReference>
<dbReference type="Gene3D" id="3.60.40.10">
    <property type="entry name" value="PPM-type phosphatase domain"/>
    <property type="match status" value="1"/>
</dbReference>
<evidence type="ECO:0000313" key="3">
    <source>
        <dbReference type="Proteomes" id="UP000887575"/>
    </source>
</evidence>
<sequence length="483" mass="54895">MTKHLVKTSDRSQELFSRKTSDRGPKRPRLLSDPHTKDPNKQNNPNNIVFKQPSSQHLGSKMEEIADDLLDSAEKCENAGMGISSQIYYYKGGRTEPHGEPPDIAFHVKTTQSEPDTLRVFGLFTGYNGSTRFAKYAANRMVFEMLMEPNHLIKASDNNDKILDVMRESFDNVERIVNEEIKEKLSHMKIMSWDLERLQPNLQNQDTYRTIQSRITDLNNDLKAGSTALVVMMIEKRLFVLNCGNSRLLLVSMEADKPRCELLNDVHDCGNNEEQKRLSDAGVDTANLAYVPTRGIGDTFHKKDFAPDGIGYVVPEPGVFRYELDPSCQYLIIISSGVFKNVKESMKHKESNKVITDEAVNWQIMDYVLHEVKNAYTPSYTSIAQGTLDLIGRVHFDNFAKGEMDVRIREGMSLLLVDLTASAATEYPVSQLLDTQLSITSFDQEIEPYVDIYDIESQPNRKEIIADLKKLEIFDCDSLDMIE</sequence>
<dbReference type="CDD" id="cd00143">
    <property type="entry name" value="PP2Cc"/>
    <property type="match status" value="1"/>
</dbReference>
<evidence type="ECO:0000313" key="4">
    <source>
        <dbReference type="WBParaSite" id="MBELARI_LOCUS17461"/>
    </source>
</evidence>
<organism evidence="3 4">
    <name type="scientific">Mesorhabditis belari</name>
    <dbReference type="NCBI Taxonomy" id="2138241"/>
    <lineage>
        <taxon>Eukaryota</taxon>
        <taxon>Metazoa</taxon>
        <taxon>Ecdysozoa</taxon>
        <taxon>Nematoda</taxon>
        <taxon>Chromadorea</taxon>
        <taxon>Rhabditida</taxon>
        <taxon>Rhabditina</taxon>
        <taxon>Rhabditomorpha</taxon>
        <taxon>Rhabditoidea</taxon>
        <taxon>Rhabditidae</taxon>
        <taxon>Mesorhabditinae</taxon>
        <taxon>Mesorhabditis</taxon>
    </lineage>
</organism>
<dbReference type="WBParaSite" id="MBELARI_LOCUS17461">
    <property type="protein sequence ID" value="MBELARI_LOCUS17461"/>
    <property type="gene ID" value="MBELARI_LOCUS17461"/>
</dbReference>
<accession>A0AAF3ETH9</accession>
<feature type="domain" description="PPM-type phosphatase" evidence="2">
    <location>
        <begin position="80"/>
        <end position="419"/>
    </location>
</feature>
<keyword evidence="3" id="KW-1185">Reference proteome</keyword>
<dbReference type="AlphaFoldDB" id="A0AAF3ETH9"/>
<dbReference type="Proteomes" id="UP000887575">
    <property type="component" value="Unassembled WGS sequence"/>
</dbReference>
<reference evidence="4" key="1">
    <citation type="submission" date="2024-02" db="UniProtKB">
        <authorList>
            <consortium name="WormBaseParasite"/>
        </authorList>
    </citation>
    <scope>IDENTIFICATION</scope>
</reference>
<dbReference type="GO" id="GO:0004722">
    <property type="term" value="F:protein serine/threonine phosphatase activity"/>
    <property type="evidence" value="ECO:0007669"/>
    <property type="project" value="InterPro"/>
</dbReference>
<feature type="compositionally biased region" description="Basic and acidic residues" evidence="1">
    <location>
        <begin position="7"/>
        <end position="40"/>
    </location>
</feature>
<dbReference type="SUPFAM" id="SSF81606">
    <property type="entry name" value="PP2C-like"/>
    <property type="match status" value="1"/>
</dbReference>
<name>A0AAF3ETH9_9BILA</name>
<evidence type="ECO:0000256" key="1">
    <source>
        <dbReference type="SAM" id="MobiDB-lite"/>
    </source>
</evidence>
<dbReference type="InterPro" id="IPR015655">
    <property type="entry name" value="PP2C"/>
</dbReference>